<feature type="non-terminal residue" evidence="2">
    <location>
        <position position="1"/>
    </location>
</feature>
<dbReference type="EMBL" id="KN881721">
    <property type="protein sequence ID" value="KIY49817.1"/>
    <property type="molecule type" value="Genomic_DNA"/>
</dbReference>
<dbReference type="Proteomes" id="UP000054144">
    <property type="component" value="Unassembled WGS sequence"/>
</dbReference>
<dbReference type="OrthoDB" id="5397701at2759"/>
<feature type="compositionally biased region" description="Polar residues" evidence="1">
    <location>
        <begin position="1"/>
        <end position="18"/>
    </location>
</feature>
<evidence type="ECO:0000313" key="3">
    <source>
        <dbReference type="Proteomes" id="UP000054144"/>
    </source>
</evidence>
<organism evidence="2 3">
    <name type="scientific">Fistulina hepatica ATCC 64428</name>
    <dbReference type="NCBI Taxonomy" id="1128425"/>
    <lineage>
        <taxon>Eukaryota</taxon>
        <taxon>Fungi</taxon>
        <taxon>Dikarya</taxon>
        <taxon>Basidiomycota</taxon>
        <taxon>Agaricomycotina</taxon>
        <taxon>Agaricomycetes</taxon>
        <taxon>Agaricomycetidae</taxon>
        <taxon>Agaricales</taxon>
        <taxon>Fistulinaceae</taxon>
        <taxon>Fistulina</taxon>
    </lineage>
</organism>
<evidence type="ECO:0000256" key="1">
    <source>
        <dbReference type="SAM" id="MobiDB-lite"/>
    </source>
</evidence>
<gene>
    <name evidence="2" type="ORF">FISHEDRAFT_18807</name>
</gene>
<dbReference type="AlphaFoldDB" id="A0A0D7AEM3"/>
<evidence type="ECO:0000313" key="2">
    <source>
        <dbReference type="EMBL" id="KIY49817.1"/>
    </source>
</evidence>
<keyword evidence="3" id="KW-1185">Reference proteome</keyword>
<protein>
    <submittedName>
        <fullName evidence="2">Uncharacterized protein</fullName>
    </submittedName>
</protein>
<dbReference type="PANTHER" id="PTHR37331:SF1">
    <property type="entry name" value="YALI0F11671P"/>
    <property type="match status" value="1"/>
</dbReference>
<feature type="non-terminal residue" evidence="2">
    <location>
        <position position="192"/>
    </location>
</feature>
<name>A0A0D7AEM3_9AGAR</name>
<feature type="region of interest" description="Disordered" evidence="1">
    <location>
        <begin position="1"/>
        <end position="28"/>
    </location>
</feature>
<proteinExistence type="predicted"/>
<reference evidence="2 3" key="1">
    <citation type="journal article" date="2015" name="Fungal Genet. Biol.">
        <title>Evolution of novel wood decay mechanisms in Agaricales revealed by the genome sequences of Fistulina hepatica and Cylindrobasidium torrendii.</title>
        <authorList>
            <person name="Floudas D."/>
            <person name="Held B.W."/>
            <person name="Riley R."/>
            <person name="Nagy L.G."/>
            <person name="Koehler G."/>
            <person name="Ransdell A.S."/>
            <person name="Younus H."/>
            <person name="Chow J."/>
            <person name="Chiniquy J."/>
            <person name="Lipzen A."/>
            <person name="Tritt A."/>
            <person name="Sun H."/>
            <person name="Haridas S."/>
            <person name="LaButti K."/>
            <person name="Ohm R.A."/>
            <person name="Kues U."/>
            <person name="Blanchette R.A."/>
            <person name="Grigoriev I.V."/>
            <person name="Minto R.E."/>
            <person name="Hibbett D.S."/>
        </authorList>
    </citation>
    <scope>NUCLEOTIDE SEQUENCE [LARGE SCALE GENOMIC DNA]</scope>
    <source>
        <strain evidence="2 3">ATCC 64428</strain>
    </source>
</reference>
<accession>A0A0D7AEM3</accession>
<sequence>VSSAPSCRMHSTSSNATPDSFPDPQRSDLYYHRIESPSPFSSTDPAFALSFLSEKPASPESATIIGWLPALTSNVNEGAGLDDFKENPRFLKLLHRAVKEGLREGVCDIQTNGATQLHSGWMHINGEARKLPPLGRIADPDDIIASVHVAEGKIQPESYQEMPSYRLCTIDGPTKLTPGLTEKLQEVLKREA</sequence>
<dbReference type="PANTHER" id="PTHR37331">
    <property type="entry name" value="YALI0F11671P"/>
    <property type="match status" value="1"/>
</dbReference>